<dbReference type="Pfam" id="PF02368">
    <property type="entry name" value="Big_2"/>
    <property type="match status" value="2"/>
</dbReference>
<dbReference type="PROSITE" id="PS51257">
    <property type="entry name" value="PROKAR_LIPOPROTEIN"/>
    <property type="match status" value="1"/>
</dbReference>
<evidence type="ECO:0000313" key="2">
    <source>
        <dbReference type="EMBL" id="MDM8326382.1"/>
    </source>
</evidence>
<accession>A0ABT7VJC7</accession>
<evidence type="ECO:0000259" key="1">
    <source>
        <dbReference type="SMART" id="SM00635"/>
    </source>
</evidence>
<dbReference type="SUPFAM" id="SSF49785">
    <property type="entry name" value="Galactose-binding domain-like"/>
    <property type="match status" value="1"/>
</dbReference>
<keyword evidence="3" id="KW-1185">Reference proteome</keyword>
<sequence>MKKINQYWLIPAILLFMMGAGGCSDDYEYSSDYSSYENATLKVALVNEDNVLELNLINGTHTLTMEVTPESLIIDPAAYIYKVSDETVATVDNEGTLTMLKEGETDLTVTFRGNHNLSTTCKVTIAPILTEALDVPELITVEEEKTYDLASNITVTPSQASHKFVYTSSDEGVVMVDENGIVTGIKEGNASITVATTDGTNLTETIPVEVVGKIYITEIKLPTDKVSGKTFVVGQSFSLAAQTTIIPSNASEPVVTYSLKSGEGVASVTEDGIVTALSAGSATILAEAQDDSGITAEITVTIGAGEWFERALWSIDTNFRSNAKGESTGEGVLNYVPDGSTGLPEHMLDGNASTYFALVKPEKGNYNGYVNRNTEHYFIVDMGAPCEFNEFKWRHRNTTRGMQVHNITLYGSNDGSSFEEIKANIDLAQSPVEQTFDLPLSTYRYIKAQFNEWDPVNNYNVTVAEFNVGKK</sequence>
<reference evidence="3" key="1">
    <citation type="submission" date="2023-07" db="EMBL/GenBank/DDBJ databases">
        <title>Identification and characterization of horizontal gene transfer across gut microbiota members of farm animals based on homology search.</title>
        <authorList>
            <person name="Schwarzerova J."/>
            <person name="Nykrynova M."/>
            <person name="Jureckova K."/>
            <person name="Cejkova D."/>
            <person name="Rychlik I."/>
        </authorList>
    </citation>
    <scope>NUCLEOTIDE SEQUENCE [LARGE SCALE GENOMIC DNA]</scope>
    <source>
        <strain evidence="3">109_WCHN</strain>
    </source>
</reference>
<dbReference type="InterPro" id="IPR008964">
    <property type="entry name" value="Invasin/intimin_cell_adhesion"/>
</dbReference>
<dbReference type="SUPFAM" id="SSF49373">
    <property type="entry name" value="Invasin/intimin cell-adhesion fragments"/>
    <property type="match status" value="3"/>
</dbReference>
<dbReference type="Gene3D" id="2.60.40.1080">
    <property type="match status" value="3"/>
</dbReference>
<dbReference type="InterPro" id="IPR008979">
    <property type="entry name" value="Galactose-bd-like_sf"/>
</dbReference>
<dbReference type="RefSeq" id="WP_289561310.1">
    <property type="nucleotide sequence ID" value="NZ_JAUDEN010000043.1"/>
</dbReference>
<gene>
    <name evidence="2" type="ORF">QUW60_14290</name>
</gene>
<feature type="domain" description="BIG2" evidence="1">
    <location>
        <begin position="132"/>
        <end position="206"/>
    </location>
</feature>
<evidence type="ECO:0000313" key="3">
    <source>
        <dbReference type="Proteomes" id="UP001169458"/>
    </source>
</evidence>
<dbReference type="Pfam" id="PF00754">
    <property type="entry name" value="F5_F8_type_C"/>
    <property type="match status" value="1"/>
</dbReference>
<feature type="domain" description="BIG2" evidence="1">
    <location>
        <begin position="39"/>
        <end position="122"/>
    </location>
</feature>
<dbReference type="Proteomes" id="UP001169458">
    <property type="component" value="Unassembled WGS sequence"/>
</dbReference>
<dbReference type="Gene3D" id="2.60.120.260">
    <property type="entry name" value="Galactose-binding domain-like"/>
    <property type="match status" value="1"/>
</dbReference>
<dbReference type="EMBL" id="JAUDEN010000043">
    <property type="protein sequence ID" value="MDM8326382.1"/>
    <property type="molecule type" value="Genomic_DNA"/>
</dbReference>
<comment type="caution">
    <text evidence="2">The sequence shown here is derived from an EMBL/GenBank/DDBJ whole genome shotgun (WGS) entry which is preliminary data.</text>
</comment>
<protein>
    <submittedName>
        <fullName evidence="2">Ig-like domain-containing protein</fullName>
    </submittedName>
</protein>
<organism evidence="2 3">
    <name type="scientific">Bacteroides gallinaceum</name>
    <dbReference type="NCBI Taxonomy" id="1462571"/>
    <lineage>
        <taxon>Bacteria</taxon>
        <taxon>Pseudomonadati</taxon>
        <taxon>Bacteroidota</taxon>
        <taxon>Bacteroidia</taxon>
        <taxon>Bacteroidales</taxon>
        <taxon>Bacteroidaceae</taxon>
        <taxon>Bacteroides</taxon>
    </lineage>
</organism>
<feature type="domain" description="BIG2" evidence="1">
    <location>
        <begin position="220"/>
        <end position="298"/>
    </location>
</feature>
<proteinExistence type="predicted"/>
<dbReference type="InterPro" id="IPR000421">
    <property type="entry name" value="FA58C"/>
</dbReference>
<dbReference type="SMART" id="SM00635">
    <property type="entry name" value="BID_2"/>
    <property type="match status" value="3"/>
</dbReference>
<name>A0ABT7VJC7_9BACE</name>
<dbReference type="InterPro" id="IPR003343">
    <property type="entry name" value="Big_2"/>
</dbReference>